<dbReference type="RefSeq" id="WP_378322181.1">
    <property type="nucleotide sequence ID" value="NZ_JBHTGP010000001.1"/>
</dbReference>
<dbReference type="InterPro" id="IPR008271">
    <property type="entry name" value="Ser/Thr_kinase_AS"/>
</dbReference>
<keyword evidence="3 6" id="KW-0418">Kinase</keyword>
<evidence type="ECO:0000256" key="1">
    <source>
        <dbReference type="ARBA" id="ARBA00022679"/>
    </source>
</evidence>
<gene>
    <name evidence="6" type="ORF">ACFQZM_02205</name>
</gene>
<dbReference type="InterPro" id="IPR000719">
    <property type="entry name" value="Prot_kinase_dom"/>
</dbReference>
<dbReference type="EC" id="2.7.11.1" evidence="6"/>
<organism evidence="6 7">
    <name type="scientific">Actinomadura fibrosa</name>
    <dbReference type="NCBI Taxonomy" id="111802"/>
    <lineage>
        <taxon>Bacteria</taxon>
        <taxon>Bacillati</taxon>
        <taxon>Actinomycetota</taxon>
        <taxon>Actinomycetes</taxon>
        <taxon>Streptosporangiales</taxon>
        <taxon>Thermomonosporaceae</taxon>
        <taxon>Actinomadura</taxon>
    </lineage>
</organism>
<dbReference type="SUPFAM" id="SSF56112">
    <property type="entry name" value="Protein kinase-like (PK-like)"/>
    <property type="match status" value="1"/>
</dbReference>
<dbReference type="InterPro" id="IPR011009">
    <property type="entry name" value="Kinase-like_dom_sf"/>
</dbReference>
<evidence type="ECO:0000313" key="7">
    <source>
        <dbReference type="Proteomes" id="UP001597063"/>
    </source>
</evidence>
<dbReference type="Proteomes" id="UP001597063">
    <property type="component" value="Unassembled WGS sequence"/>
</dbReference>
<keyword evidence="1 6" id="KW-0808">Transferase</keyword>
<evidence type="ECO:0000256" key="2">
    <source>
        <dbReference type="ARBA" id="ARBA00022741"/>
    </source>
</evidence>
<dbReference type="Gene3D" id="1.10.510.10">
    <property type="entry name" value="Transferase(Phosphotransferase) domain 1"/>
    <property type="match status" value="1"/>
</dbReference>
<dbReference type="Pfam" id="PF00069">
    <property type="entry name" value="Pkinase"/>
    <property type="match status" value="1"/>
</dbReference>
<dbReference type="PROSITE" id="PS00108">
    <property type="entry name" value="PROTEIN_KINASE_ST"/>
    <property type="match status" value="1"/>
</dbReference>
<evidence type="ECO:0000313" key="6">
    <source>
        <dbReference type="EMBL" id="MFD0683296.1"/>
    </source>
</evidence>
<sequence>MAARGWGLPGFVDLAELGTGAQGEVVLARHRAGGPAVAIKYLAPGLLGDPAARAVFRGEAELLKRVVDPHVARLLHYEEAPEGAAIVMEAVPGRSLRRVLDDRAEPLGPEAALTTLKGSLLGLAAAHAAGVVHRDYKPANVLVMDGGHSKLIDFGVAVLAGQSGVGGTPSYMAPEQWAGQPASSATDLYAATCVFVECVSGEKPFRAPTLEGLRAAHCAAPVPLERVPAALHPLVLRGLAKAPAERFGNAVQFVGELEAAAVRAYGPDWERRGLVALGAVAALVAAAIPLSLLGGALLAPGASSVGAAAGAVASGAAAGTTAASGAAASGAAASGAAASGAAGSLAYGQGAVAADVAAGTGGSTAKGVLAKIGGTKGAAAGAGAVASAVIAGWFLWPAGPGVGGESHGALHGHFTRPGILVGQPNMPASETPTMDLDLAVAPARAKRGTLVRAVIGFHARTPWGGSYLPGGQRRCYGEKANRPDVEQEYGFGFGAGYPPGLGKKESVLALYRVPPAAKKEVPQGDNAVVVKTTKEVTGESEPYVQAQCAYLSKRTETRTFTVPGGNVLPPGDYLVAPIMNPRFGRTAGVGPSVTSEQAGAVTKGALPGIRVLGG</sequence>
<keyword evidence="7" id="KW-1185">Reference proteome</keyword>
<evidence type="ECO:0000256" key="3">
    <source>
        <dbReference type="ARBA" id="ARBA00022777"/>
    </source>
</evidence>
<dbReference type="CDD" id="cd14014">
    <property type="entry name" value="STKc_PknB_like"/>
    <property type="match status" value="1"/>
</dbReference>
<evidence type="ECO:0000256" key="4">
    <source>
        <dbReference type="ARBA" id="ARBA00022840"/>
    </source>
</evidence>
<dbReference type="Gene3D" id="3.30.200.20">
    <property type="entry name" value="Phosphorylase Kinase, domain 1"/>
    <property type="match status" value="1"/>
</dbReference>
<evidence type="ECO:0000259" key="5">
    <source>
        <dbReference type="PROSITE" id="PS50011"/>
    </source>
</evidence>
<keyword evidence="4" id="KW-0067">ATP-binding</keyword>
<protein>
    <submittedName>
        <fullName evidence="6">Serine/threonine-protein kinase</fullName>
        <ecNumber evidence="6">2.7.11.1</ecNumber>
    </submittedName>
</protein>
<keyword evidence="2" id="KW-0547">Nucleotide-binding</keyword>
<dbReference type="GO" id="GO:0004674">
    <property type="term" value="F:protein serine/threonine kinase activity"/>
    <property type="evidence" value="ECO:0007669"/>
    <property type="project" value="UniProtKB-EC"/>
</dbReference>
<reference evidence="7" key="1">
    <citation type="journal article" date="2019" name="Int. J. Syst. Evol. Microbiol.">
        <title>The Global Catalogue of Microorganisms (GCM) 10K type strain sequencing project: providing services to taxonomists for standard genome sequencing and annotation.</title>
        <authorList>
            <consortium name="The Broad Institute Genomics Platform"/>
            <consortium name="The Broad Institute Genome Sequencing Center for Infectious Disease"/>
            <person name="Wu L."/>
            <person name="Ma J."/>
        </authorList>
    </citation>
    <scope>NUCLEOTIDE SEQUENCE [LARGE SCALE GENOMIC DNA]</scope>
    <source>
        <strain evidence="7">JCM 9371</strain>
    </source>
</reference>
<dbReference type="PROSITE" id="PS50011">
    <property type="entry name" value="PROTEIN_KINASE_DOM"/>
    <property type="match status" value="1"/>
</dbReference>
<feature type="domain" description="Protein kinase" evidence="5">
    <location>
        <begin position="11"/>
        <end position="262"/>
    </location>
</feature>
<name>A0ABW2XAG1_9ACTN</name>
<dbReference type="PANTHER" id="PTHR43289:SF34">
    <property type="entry name" value="SERINE_THREONINE-PROTEIN KINASE YBDM-RELATED"/>
    <property type="match status" value="1"/>
</dbReference>
<proteinExistence type="predicted"/>
<dbReference type="EMBL" id="JBHTGP010000001">
    <property type="protein sequence ID" value="MFD0683296.1"/>
    <property type="molecule type" value="Genomic_DNA"/>
</dbReference>
<dbReference type="PANTHER" id="PTHR43289">
    <property type="entry name" value="MITOGEN-ACTIVATED PROTEIN KINASE KINASE KINASE 20-RELATED"/>
    <property type="match status" value="1"/>
</dbReference>
<accession>A0ABW2XAG1</accession>
<comment type="caution">
    <text evidence="6">The sequence shown here is derived from an EMBL/GenBank/DDBJ whole genome shotgun (WGS) entry which is preliminary data.</text>
</comment>